<evidence type="ECO:0000313" key="3">
    <source>
        <dbReference type="Proteomes" id="UP001464891"/>
    </source>
</evidence>
<accession>A0ABV0JIT5</accession>
<evidence type="ECO:0000259" key="1">
    <source>
        <dbReference type="Pfam" id="PF14243"/>
    </source>
</evidence>
<protein>
    <submittedName>
        <fullName evidence="2">ATP-grasp domain-containing protein</fullName>
    </submittedName>
</protein>
<keyword evidence="3" id="KW-1185">Reference proteome</keyword>
<dbReference type="EMBL" id="JAMPKM010000053">
    <property type="protein sequence ID" value="MEP0820941.1"/>
    <property type="molecule type" value="Genomic_DNA"/>
</dbReference>
<feature type="domain" description="ATP-grasp" evidence="1">
    <location>
        <begin position="112"/>
        <end position="252"/>
    </location>
</feature>
<reference evidence="2 3" key="1">
    <citation type="submission" date="2022-04" db="EMBL/GenBank/DDBJ databases">
        <title>Positive selection, recombination, and allopatry shape intraspecific diversity of widespread and dominant cyanobacteria.</title>
        <authorList>
            <person name="Wei J."/>
            <person name="Shu W."/>
            <person name="Hu C."/>
        </authorList>
    </citation>
    <scope>NUCLEOTIDE SEQUENCE [LARGE SCALE GENOMIC DNA]</scope>
    <source>
        <strain evidence="2 3">GB2-A4</strain>
    </source>
</reference>
<comment type="caution">
    <text evidence="2">The sequence shown here is derived from an EMBL/GenBank/DDBJ whole genome shotgun (WGS) entry which is preliminary data.</text>
</comment>
<evidence type="ECO:0000313" key="2">
    <source>
        <dbReference type="EMBL" id="MEP0820941.1"/>
    </source>
</evidence>
<dbReference type="Pfam" id="PF14243">
    <property type="entry name" value="R2K_3"/>
    <property type="match status" value="1"/>
</dbReference>
<gene>
    <name evidence="2" type="ORF">NC998_28060</name>
</gene>
<organism evidence="2 3">
    <name type="scientific">Trichocoleus desertorum GB2-A4</name>
    <dbReference type="NCBI Taxonomy" id="2933944"/>
    <lineage>
        <taxon>Bacteria</taxon>
        <taxon>Bacillati</taxon>
        <taxon>Cyanobacteriota</taxon>
        <taxon>Cyanophyceae</taxon>
        <taxon>Leptolyngbyales</taxon>
        <taxon>Trichocoleusaceae</taxon>
        <taxon>Trichocoleus</taxon>
    </lineage>
</organism>
<proteinExistence type="predicted"/>
<dbReference type="Proteomes" id="UP001464891">
    <property type="component" value="Unassembled WGS sequence"/>
</dbReference>
<dbReference type="RefSeq" id="WP_199299384.1">
    <property type="nucleotide sequence ID" value="NZ_JAMPKM010000053.1"/>
</dbReference>
<dbReference type="InterPro" id="IPR025643">
    <property type="entry name" value="R2K_3"/>
</dbReference>
<name>A0ABV0JIT5_9CYAN</name>
<sequence length="262" mass="29706">MLTTWIVQTNVEPESTSPILLRQACAVEQRPFCEISVIPGCAALPTMPAIDGPVVFHGRTTLILRASEHPKWQRGIFFDPVDFQHRAYAAAYGDQLLNADARITSWEDFLREPRDPAELVFLKPNDDLKRFTGGVLSVAECFTLYQQLRRATRPINPASEVVIGQPREIDGEWRLFIVEGEVVSGSMYRPSGDAYLPHDLVLFAEHIASQWMPAPVFVLDVARVEQTWKVVECNCFNGCRFYLADVARIVRAVSQYQERETH</sequence>